<dbReference type="PANTHER" id="PTHR30535:SF4">
    <property type="entry name" value="HEMIN-BINDING PERIPLASMIC PROTEIN HMUT"/>
    <property type="match status" value="1"/>
</dbReference>
<dbReference type="InterPro" id="IPR002491">
    <property type="entry name" value="ABC_transptr_periplasmic_BD"/>
</dbReference>
<comment type="caution">
    <text evidence="3">The sequence shown here is derived from an EMBL/GenBank/DDBJ whole genome shotgun (WGS) entry which is preliminary data.</text>
</comment>
<dbReference type="PROSITE" id="PS50983">
    <property type="entry name" value="FE_B12_PBP"/>
    <property type="match status" value="1"/>
</dbReference>
<dbReference type="SUPFAM" id="SSF53807">
    <property type="entry name" value="Helical backbone' metal receptor"/>
    <property type="match status" value="1"/>
</dbReference>
<dbReference type="RefSeq" id="WP_309937488.1">
    <property type="nucleotide sequence ID" value="NZ_AP025305.1"/>
</dbReference>
<dbReference type="Pfam" id="PF01497">
    <property type="entry name" value="Peripla_BP_2"/>
    <property type="match status" value="1"/>
</dbReference>
<feature type="chain" id="PRO_5041974263" evidence="1">
    <location>
        <begin position="20"/>
        <end position="286"/>
    </location>
</feature>
<dbReference type="Gene3D" id="3.40.50.1980">
    <property type="entry name" value="Nitrogenase molybdenum iron protein domain"/>
    <property type="match status" value="2"/>
</dbReference>
<dbReference type="EMBL" id="JAVDQD010000001">
    <property type="protein sequence ID" value="MDR6238017.1"/>
    <property type="molecule type" value="Genomic_DNA"/>
</dbReference>
<dbReference type="PANTHER" id="PTHR30535">
    <property type="entry name" value="VITAMIN B12-BINDING PROTEIN"/>
    <property type="match status" value="1"/>
</dbReference>
<feature type="domain" description="Fe/B12 periplasmic-binding" evidence="2">
    <location>
        <begin position="37"/>
        <end position="286"/>
    </location>
</feature>
<reference evidence="3" key="1">
    <citation type="submission" date="2023-07" db="EMBL/GenBank/DDBJ databases">
        <title>Genomic Encyclopedia of Type Strains, Phase IV (KMG-IV): sequencing the most valuable type-strain genomes for metagenomic binning, comparative biology and taxonomic classification.</title>
        <authorList>
            <person name="Goeker M."/>
        </authorList>
    </citation>
    <scope>NUCLEOTIDE SEQUENCE</scope>
    <source>
        <strain evidence="3">DSM 26174</strain>
    </source>
</reference>
<sequence length="286" mass="29980">MRKLTYLITLLLAVFVAESCSEKKKENTTDVNQAQERIVSIGGQATEILFALGKGDQVVGRDVTSVYPLSVASIPSVGHSSSITAEGILALTPSVVVMPEGTLNEKVESQLSQAGVEVVKIGKTKSLSQLKASINTLGSRFNENDKSAELVGNVEKEIASVSKVEDSPKVMFIYSRGRGAMTVGGKGTFAEEIISLAGGKLAVENLEGFKPLTPEALIEADPDYVLFFDTGLQSVGGVEGALEIPGMKETSAGKNGKIISMDGSLLAGFGPRLGQAASELSKKINS</sequence>
<evidence type="ECO:0000313" key="4">
    <source>
        <dbReference type="Proteomes" id="UP001185092"/>
    </source>
</evidence>
<protein>
    <submittedName>
        <fullName evidence="3">Iron complex transport system substrate-binding protein</fullName>
    </submittedName>
</protein>
<name>A0AAE4BS59_9BACT</name>
<accession>A0AAE4BS59</accession>
<evidence type="ECO:0000259" key="2">
    <source>
        <dbReference type="PROSITE" id="PS50983"/>
    </source>
</evidence>
<proteinExistence type="predicted"/>
<keyword evidence="4" id="KW-1185">Reference proteome</keyword>
<keyword evidence="1" id="KW-0732">Signal</keyword>
<evidence type="ECO:0000313" key="3">
    <source>
        <dbReference type="EMBL" id="MDR6238017.1"/>
    </source>
</evidence>
<evidence type="ECO:0000256" key="1">
    <source>
        <dbReference type="SAM" id="SignalP"/>
    </source>
</evidence>
<dbReference type="Proteomes" id="UP001185092">
    <property type="component" value="Unassembled WGS sequence"/>
</dbReference>
<feature type="signal peptide" evidence="1">
    <location>
        <begin position="1"/>
        <end position="19"/>
    </location>
</feature>
<organism evidence="3 4">
    <name type="scientific">Aureibacter tunicatorum</name>
    <dbReference type="NCBI Taxonomy" id="866807"/>
    <lineage>
        <taxon>Bacteria</taxon>
        <taxon>Pseudomonadati</taxon>
        <taxon>Bacteroidota</taxon>
        <taxon>Cytophagia</taxon>
        <taxon>Cytophagales</taxon>
        <taxon>Persicobacteraceae</taxon>
        <taxon>Aureibacter</taxon>
    </lineage>
</organism>
<gene>
    <name evidence="3" type="ORF">HNQ88_000993</name>
</gene>
<dbReference type="AlphaFoldDB" id="A0AAE4BS59"/>
<dbReference type="InterPro" id="IPR050902">
    <property type="entry name" value="ABC_Transporter_SBP"/>
</dbReference>